<organism evidence="3 4">
    <name type="scientific">Lucifera butyrica</name>
    <dbReference type="NCBI Taxonomy" id="1351585"/>
    <lineage>
        <taxon>Bacteria</taxon>
        <taxon>Bacillati</taxon>
        <taxon>Bacillota</taxon>
        <taxon>Negativicutes</taxon>
        <taxon>Veillonellales</taxon>
        <taxon>Veillonellaceae</taxon>
        <taxon>Lucifera</taxon>
    </lineage>
</organism>
<dbReference type="AlphaFoldDB" id="A0A498RCP5"/>
<dbReference type="InterPro" id="IPR001119">
    <property type="entry name" value="SLH_dom"/>
</dbReference>
<reference evidence="3 4" key="1">
    <citation type="submission" date="2018-06" db="EMBL/GenBank/DDBJ databases">
        <authorList>
            <person name="Strepis N."/>
        </authorList>
    </citation>
    <scope>NUCLEOTIDE SEQUENCE [LARGE SCALE GENOMIC DNA]</scope>
    <source>
        <strain evidence="3">LUCI</strain>
    </source>
</reference>
<dbReference type="EMBL" id="UPPP01000097">
    <property type="protein sequence ID" value="VBB08815.1"/>
    <property type="molecule type" value="Genomic_DNA"/>
</dbReference>
<dbReference type="PROSITE" id="PS51272">
    <property type="entry name" value="SLH"/>
    <property type="match status" value="1"/>
</dbReference>
<accession>A0A498RCP5</accession>
<dbReference type="Pfam" id="PF00395">
    <property type="entry name" value="SLH"/>
    <property type="match status" value="1"/>
</dbReference>
<feature type="signal peptide" evidence="1">
    <location>
        <begin position="1"/>
        <end position="23"/>
    </location>
</feature>
<evidence type="ECO:0000256" key="1">
    <source>
        <dbReference type="SAM" id="SignalP"/>
    </source>
</evidence>
<evidence type="ECO:0000313" key="4">
    <source>
        <dbReference type="Proteomes" id="UP000277811"/>
    </source>
</evidence>
<evidence type="ECO:0000259" key="2">
    <source>
        <dbReference type="PROSITE" id="PS51272"/>
    </source>
</evidence>
<evidence type="ECO:0000313" key="3">
    <source>
        <dbReference type="EMBL" id="VBB08815.1"/>
    </source>
</evidence>
<proteinExistence type="predicted"/>
<dbReference type="PANTHER" id="PTHR43308">
    <property type="entry name" value="OUTER MEMBRANE PROTEIN ALPHA-RELATED"/>
    <property type="match status" value="1"/>
</dbReference>
<feature type="chain" id="PRO_5019858345" description="SLH domain-containing protein" evidence="1">
    <location>
        <begin position="24"/>
        <end position="455"/>
    </location>
</feature>
<dbReference type="Proteomes" id="UP000277811">
    <property type="component" value="Unassembled WGS sequence"/>
</dbReference>
<feature type="domain" description="SLH" evidence="2">
    <location>
        <begin position="25"/>
        <end position="88"/>
    </location>
</feature>
<keyword evidence="4" id="KW-1185">Reference proteome</keyword>
<gene>
    <name evidence="3" type="ORF">LUCI_4096</name>
</gene>
<name>A0A498RCP5_9FIRM</name>
<protein>
    <recommendedName>
        <fullName evidence="2">SLH domain-containing protein</fullName>
    </recommendedName>
</protein>
<dbReference type="OrthoDB" id="5845122at2"/>
<keyword evidence="1" id="KW-0732">Signal</keyword>
<dbReference type="InterPro" id="IPR051465">
    <property type="entry name" value="Cell_Envelope_Struct_Comp"/>
</dbReference>
<dbReference type="RefSeq" id="WP_122629664.1">
    <property type="nucleotide sequence ID" value="NZ_UPPP01000097.1"/>
</dbReference>
<sequence>MKKVLIVFLVLVLVMSTMAIASAAPASPFADVPAGSWAYSAVKQLVQDGILSGYGNGAFQGNNLMTRYEMAQIVANAVTKEDKANAQDKALINKLAAEFAAELDSLGVRVSKLEANQPNIVFKGNAVFRYTDKAFNTPNKPSSMNEQYRFLLDSTAKVDNNTSFSFRYNSAAPDKADFSNNPWTTFGTNAQSSGTISTIDRFNFTTKINDVTATVGRQSFYVDAQNVFMSSLILGFDGIKATAPVGNLNLTTTFGHWINGVTFDGASSTGNLQKYANTLDVRSVSMGSKAGKFDWSLGYYDLHNPSLGVDPFKWTVVNTNYLFNHNIGLNSEYIKNSASENVIPFPGKKSDAYSIKVTIGDQNLDKPAAHNFSINYVNKGANAFANQFSAMGDSTGNSDAANGLNFVNWDLQYGYAFSKTFNTVLQYSRVIPEKAGESVSGADNHFFRVVFNLNF</sequence>